<evidence type="ECO:0000313" key="2">
    <source>
        <dbReference type="Proteomes" id="UP000784294"/>
    </source>
</evidence>
<dbReference type="EMBL" id="CAAALY010060219">
    <property type="protein sequence ID" value="VEL23142.1"/>
    <property type="molecule type" value="Genomic_DNA"/>
</dbReference>
<protein>
    <submittedName>
        <fullName evidence="1">Uncharacterized protein</fullName>
    </submittedName>
</protein>
<dbReference type="Proteomes" id="UP000784294">
    <property type="component" value="Unassembled WGS sequence"/>
</dbReference>
<proteinExistence type="predicted"/>
<accession>A0A448WY74</accession>
<comment type="caution">
    <text evidence="1">The sequence shown here is derived from an EMBL/GenBank/DDBJ whole genome shotgun (WGS) entry which is preliminary data.</text>
</comment>
<reference evidence="1" key="1">
    <citation type="submission" date="2018-11" db="EMBL/GenBank/DDBJ databases">
        <authorList>
            <consortium name="Pathogen Informatics"/>
        </authorList>
    </citation>
    <scope>NUCLEOTIDE SEQUENCE</scope>
</reference>
<gene>
    <name evidence="1" type="ORF">PXEA_LOCUS16582</name>
</gene>
<organism evidence="1 2">
    <name type="scientific">Protopolystoma xenopodis</name>
    <dbReference type="NCBI Taxonomy" id="117903"/>
    <lineage>
        <taxon>Eukaryota</taxon>
        <taxon>Metazoa</taxon>
        <taxon>Spiralia</taxon>
        <taxon>Lophotrochozoa</taxon>
        <taxon>Platyhelminthes</taxon>
        <taxon>Monogenea</taxon>
        <taxon>Polyopisthocotylea</taxon>
        <taxon>Polystomatidea</taxon>
        <taxon>Polystomatidae</taxon>
        <taxon>Protopolystoma</taxon>
    </lineage>
</organism>
<name>A0A448WY74_9PLAT</name>
<keyword evidence="2" id="KW-1185">Reference proteome</keyword>
<dbReference type="AlphaFoldDB" id="A0A448WY74"/>
<sequence length="76" mass="8833">MSPKSVLLQVSLLKRNYLHNRYQVPFPPLSSIQPPFAPTSFVNWLLPDPTITVWLSEIWLPKGLHFPYLITPYSKI</sequence>
<evidence type="ECO:0000313" key="1">
    <source>
        <dbReference type="EMBL" id="VEL23142.1"/>
    </source>
</evidence>